<feature type="domain" description="TF-B3" evidence="6">
    <location>
        <begin position="319"/>
        <end position="367"/>
    </location>
</feature>
<dbReference type="AlphaFoldDB" id="A0A8T0JCD7"/>
<evidence type="ECO:0000256" key="2">
    <source>
        <dbReference type="ARBA" id="ARBA00023125"/>
    </source>
</evidence>
<proteinExistence type="predicted"/>
<evidence type="ECO:0000256" key="5">
    <source>
        <dbReference type="SAM" id="MobiDB-lite"/>
    </source>
</evidence>
<dbReference type="PANTHER" id="PTHR31920:SF132">
    <property type="entry name" value="TF-B3 DOMAIN-CONTAINING PROTEIN"/>
    <property type="match status" value="1"/>
</dbReference>
<dbReference type="Proteomes" id="UP000822688">
    <property type="component" value="Chromosome 1"/>
</dbReference>
<dbReference type="SMART" id="SM01019">
    <property type="entry name" value="B3"/>
    <property type="match status" value="2"/>
</dbReference>
<protein>
    <recommendedName>
        <fullName evidence="6">TF-B3 domain-containing protein</fullName>
    </recommendedName>
</protein>
<dbReference type="InterPro" id="IPR015300">
    <property type="entry name" value="DNA-bd_pseudobarrel_sf"/>
</dbReference>
<dbReference type="InterPro" id="IPR003340">
    <property type="entry name" value="B3_DNA-bd"/>
</dbReference>
<keyword evidence="2" id="KW-0238">DNA-binding</keyword>
<dbReference type="PANTHER" id="PTHR31920">
    <property type="entry name" value="B3 DOMAIN-CONTAINING"/>
    <property type="match status" value="1"/>
</dbReference>
<gene>
    <name evidence="7" type="ORF">KC19_1G306400</name>
</gene>
<dbReference type="PROSITE" id="PS50863">
    <property type="entry name" value="B3"/>
    <property type="match status" value="1"/>
</dbReference>
<keyword evidence="4" id="KW-0539">Nucleus</keyword>
<dbReference type="EMBL" id="CM026421">
    <property type="protein sequence ID" value="KAG0593125.1"/>
    <property type="molecule type" value="Genomic_DNA"/>
</dbReference>
<evidence type="ECO:0000256" key="4">
    <source>
        <dbReference type="ARBA" id="ARBA00023242"/>
    </source>
</evidence>
<evidence type="ECO:0000313" key="8">
    <source>
        <dbReference type="Proteomes" id="UP000822688"/>
    </source>
</evidence>
<evidence type="ECO:0000256" key="1">
    <source>
        <dbReference type="ARBA" id="ARBA00023015"/>
    </source>
</evidence>
<keyword evidence="8" id="KW-1185">Reference proteome</keyword>
<dbReference type="CDD" id="cd10017">
    <property type="entry name" value="B3_DNA"/>
    <property type="match status" value="1"/>
</dbReference>
<name>A0A8T0JCD7_CERPU</name>
<reference evidence="7" key="1">
    <citation type="submission" date="2020-06" db="EMBL/GenBank/DDBJ databases">
        <title>WGS assembly of Ceratodon purpureus strain R40.</title>
        <authorList>
            <person name="Carey S.B."/>
            <person name="Jenkins J."/>
            <person name="Shu S."/>
            <person name="Lovell J.T."/>
            <person name="Sreedasyam A."/>
            <person name="Maumus F."/>
            <person name="Tiley G.P."/>
            <person name="Fernandez-Pozo N."/>
            <person name="Barry K."/>
            <person name="Chen C."/>
            <person name="Wang M."/>
            <person name="Lipzen A."/>
            <person name="Daum C."/>
            <person name="Saski C.A."/>
            <person name="Payton A.C."/>
            <person name="Mcbreen J.C."/>
            <person name="Conrad R.E."/>
            <person name="Kollar L.M."/>
            <person name="Olsson S."/>
            <person name="Huttunen S."/>
            <person name="Landis J.B."/>
            <person name="Wickett N.J."/>
            <person name="Johnson M.G."/>
            <person name="Rensing S.A."/>
            <person name="Grimwood J."/>
            <person name="Schmutz J."/>
            <person name="Mcdaniel S.F."/>
        </authorList>
    </citation>
    <scope>NUCLEOTIDE SEQUENCE</scope>
    <source>
        <strain evidence="7">R40</strain>
    </source>
</reference>
<feature type="region of interest" description="Disordered" evidence="5">
    <location>
        <begin position="1"/>
        <end position="20"/>
    </location>
</feature>
<evidence type="ECO:0000259" key="6">
    <source>
        <dbReference type="PROSITE" id="PS50863"/>
    </source>
</evidence>
<dbReference type="GO" id="GO:0003677">
    <property type="term" value="F:DNA binding"/>
    <property type="evidence" value="ECO:0007669"/>
    <property type="project" value="UniProtKB-KW"/>
</dbReference>
<evidence type="ECO:0000313" key="7">
    <source>
        <dbReference type="EMBL" id="KAG0593125.1"/>
    </source>
</evidence>
<organism evidence="7 8">
    <name type="scientific">Ceratodon purpureus</name>
    <name type="common">Fire moss</name>
    <name type="synonym">Dicranum purpureum</name>
    <dbReference type="NCBI Taxonomy" id="3225"/>
    <lineage>
        <taxon>Eukaryota</taxon>
        <taxon>Viridiplantae</taxon>
        <taxon>Streptophyta</taxon>
        <taxon>Embryophyta</taxon>
        <taxon>Bryophyta</taxon>
        <taxon>Bryophytina</taxon>
        <taxon>Bryopsida</taxon>
        <taxon>Dicranidae</taxon>
        <taxon>Pseudoditrichales</taxon>
        <taxon>Ditrichaceae</taxon>
        <taxon>Ceratodon</taxon>
    </lineage>
</organism>
<comment type="caution">
    <text evidence="7">The sequence shown here is derived from an EMBL/GenBank/DDBJ whole genome shotgun (WGS) entry which is preliminary data.</text>
</comment>
<dbReference type="InterPro" id="IPR050655">
    <property type="entry name" value="Plant_B3_domain"/>
</dbReference>
<keyword evidence="3" id="KW-0804">Transcription</keyword>
<evidence type="ECO:0000256" key="3">
    <source>
        <dbReference type="ARBA" id="ARBA00023163"/>
    </source>
</evidence>
<sequence>MASDLLNGAEAEGNTSSFKDSSFKKTLRNLTSLELPASFVKQHGRNFQLKVVLHGPSDRFIATHIFVERTPIQDRVHFRGSEWRDFLHENGFKVGHELIFSLVANSIFLVRHSGAVNANIQKSVDRIEKSEICHDTKEANLQESNVEPSERLVEVPQKIDSRVPYSSGLKSPVTIATTIKPWASYGKNDVVYARNTSAPELCQTVNMLVGKSQCPHFVMRINKSHLREWKSSSLVSSHRDTLIWFAMRLSLCMFVCLRTKDYELLEKQKDSIMPSVVCEFFHLRCVDVQQSVPHEFYKKYATYFSDGANIFQGPNGLCMNLRFSVNSSRFTSGWKAFHKENDIKLGDVMLFSLCEPARWLIQFVDRKLEEVSMESECGSSS</sequence>
<accession>A0A8T0JCD7</accession>
<dbReference type="SUPFAM" id="SSF101936">
    <property type="entry name" value="DNA-binding pseudobarrel domain"/>
    <property type="match status" value="2"/>
</dbReference>
<dbReference type="OrthoDB" id="1143226at2759"/>
<keyword evidence="1" id="KW-0805">Transcription regulation</keyword>
<dbReference type="Gene3D" id="2.40.330.10">
    <property type="entry name" value="DNA-binding pseudobarrel domain"/>
    <property type="match status" value="2"/>
</dbReference>